<dbReference type="AlphaFoldDB" id="A0A0K0H7A3"/>
<dbReference type="KEGG" id="sbg:SBG_0174"/>
<evidence type="ECO:0000313" key="2">
    <source>
        <dbReference type="EMBL" id="CCC29270.1"/>
    </source>
</evidence>
<evidence type="ECO:0000256" key="1">
    <source>
        <dbReference type="SAM" id="SignalP"/>
    </source>
</evidence>
<accession>A0A0K0H7A3</accession>
<dbReference type="SUPFAM" id="SSF49401">
    <property type="entry name" value="Bacterial adhesins"/>
    <property type="match status" value="1"/>
</dbReference>
<dbReference type="GO" id="GO:0009289">
    <property type="term" value="C:pilus"/>
    <property type="evidence" value="ECO:0007669"/>
    <property type="project" value="InterPro"/>
</dbReference>
<dbReference type="EMBL" id="FR877557">
    <property type="protein sequence ID" value="CCC29270.1"/>
    <property type="molecule type" value="Genomic_DNA"/>
</dbReference>
<dbReference type="Gene3D" id="2.60.40.1090">
    <property type="entry name" value="Fimbrial-type adhesion domain"/>
    <property type="match status" value="1"/>
</dbReference>
<sequence>MMRYLVRFCGALSFLLTTLPGYAGTNSLEMTVSTTITPSTCQATLHDDSGKANSIVDVGDVYISQLVNKTNSRAFSLVFSNCVGLAKKQATVTLTAKTGCDGASGGGNGFRNALNGSDDAANVSAEIWTTSTPAGSGSKQLSCASPTQQLVSLAQVSDETTVVLPFSARIVLASGSTIADLHTGSFSTQGLFTINYE</sequence>
<dbReference type="PANTHER" id="PTHR33420">
    <property type="entry name" value="FIMBRIAL SUBUNIT ELFA-RELATED"/>
    <property type="match status" value="1"/>
</dbReference>
<keyword evidence="1" id="KW-0732">Signal</keyword>
<dbReference type="PANTHER" id="PTHR33420:SF12">
    <property type="entry name" value="FIMBRIN-LIKE PROTEIN FIMI-RELATED"/>
    <property type="match status" value="1"/>
</dbReference>
<dbReference type="Proteomes" id="UP000000289">
    <property type="component" value="Chromosome"/>
</dbReference>
<reference evidence="2 3" key="1">
    <citation type="journal article" date="2011" name="PLoS Pathog.">
        <title>Salmonella bongori provides insights into the evolution of the Salmonellae.</title>
        <authorList>
            <person name="Fookes M."/>
            <person name="Schroeder G.N."/>
            <person name="Langridge G.C."/>
            <person name="Blondel C.J."/>
            <person name="Mammina C."/>
            <person name="Connor T.R."/>
            <person name="Seth-Smith H."/>
            <person name="Vernikos G.S."/>
            <person name="Robinson K.S."/>
            <person name="Sanders M."/>
            <person name="Petty N.K."/>
            <person name="Kingsley R.A."/>
            <person name="Baumler A.J."/>
            <person name="Nuccio S.P."/>
            <person name="Contreras I."/>
            <person name="Santiviago C.A."/>
            <person name="Maskell D."/>
            <person name="Barrow P."/>
            <person name="Humphrey T."/>
            <person name="Nastasi A."/>
            <person name="Roberts M."/>
            <person name="Frankel G."/>
            <person name="Parkhill J."/>
            <person name="Dougan G."/>
            <person name="Thomson N.R."/>
        </authorList>
    </citation>
    <scope>NUCLEOTIDE SEQUENCE [LARGE SCALE GENOMIC DNA]</scope>
    <source>
        <strain evidence="3">ATCC 43975 / DSM 13772 / NCTC 12419</strain>
    </source>
</reference>
<organism evidence="2 3">
    <name type="scientific">Salmonella bongori (strain ATCC 43975 / DSM 13772 / NCTC 12419)</name>
    <dbReference type="NCBI Taxonomy" id="218493"/>
    <lineage>
        <taxon>Bacteria</taxon>
        <taxon>Pseudomonadati</taxon>
        <taxon>Pseudomonadota</taxon>
        <taxon>Gammaproteobacteria</taxon>
        <taxon>Enterobacterales</taxon>
        <taxon>Enterobacteriaceae</taxon>
        <taxon>Salmonella</taxon>
    </lineage>
</organism>
<dbReference type="InterPro" id="IPR036937">
    <property type="entry name" value="Adhesion_dom_fimbrial_sf"/>
</dbReference>
<feature type="chain" id="PRO_5005331517" evidence="1">
    <location>
        <begin position="24"/>
        <end position="197"/>
    </location>
</feature>
<dbReference type="InterPro" id="IPR050263">
    <property type="entry name" value="Bact_Fimbrial_Adh_Pro"/>
</dbReference>
<feature type="signal peptide" evidence="1">
    <location>
        <begin position="1"/>
        <end position="23"/>
    </location>
</feature>
<dbReference type="InterPro" id="IPR008966">
    <property type="entry name" value="Adhesion_dom_sf"/>
</dbReference>
<protein>
    <submittedName>
        <fullName evidence="2">Putative fimbrial protein</fullName>
    </submittedName>
</protein>
<evidence type="ECO:0000313" key="3">
    <source>
        <dbReference type="Proteomes" id="UP000000289"/>
    </source>
</evidence>
<gene>
    <name evidence="2" type="primary">sbaF</name>
    <name evidence="2" type="ordered locus">SBG_0174</name>
</gene>
<dbReference type="eggNOG" id="COG3539">
    <property type="taxonomic scope" value="Bacteria"/>
</dbReference>
<dbReference type="GO" id="GO:0043709">
    <property type="term" value="P:cell adhesion involved in single-species biofilm formation"/>
    <property type="evidence" value="ECO:0007669"/>
    <property type="project" value="TreeGrafter"/>
</dbReference>
<proteinExistence type="predicted"/>
<name>A0A0K0H7A3_SALBC</name>